<dbReference type="Proteomes" id="UP000718564">
    <property type="component" value="Unassembled WGS sequence"/>
</dbReference>
<dbReference type="RefSeq" id="WP_169155577.1">
    <property type="nucleotide sequence ID" value="NZ_CAWPJE010000069.1"/>
</dbReference>
<evidence type="ECO:0000313" key="3">
    <source>
        <dbReference type="EMBL" id="NMG20314.1"/>
    </source>
</evidence>
<feature type="signal peptide" evidence="2">
    <location>
        <begin position="1"/>
        <end position="30"/>
    </location>
</feature>
<keyword evidence="2" id="KW-0732">Signal</keyword>
<evidence type="ECO:0000256" key="2">
    <source>
        <dbReference type="SAM" id="SignalP"/>
    </source>
</evidence>
<feature type="chain" id="PRO_5046639511" evidence="2">
    <location>
        <begin position="31"/>
        <end position="104"/>
    </location>
</feature>
<comment type="caution">
    <text evidence="3">The sequence shown here is derived from an EMBL/GenBank/DDBJ whole genome shotgun (WGS) entry which is preliminary data.</text>
</comment>
<gene>
    <name evidence="3" type="ORF">DP116_12930</name>
</gene>
<evidence type="ECO:0000313" key="4">
    <source>
        <dbReference type="Proteomes" id="UP000718564"/>
    </source>
</evidence>
<reference evidence="3 4" key="1">
    <citation type="submission" date="2018-06" db="EMBL/GenBank/DDBJ databases">
        <title>Comparative genomics of Brasilonema spp. strains.</title>
        <authorList>
            <person name="Alvarenga D.O."/>
            <person name="Fiore M.F."/>
            <person name="Varani A.M."/>
        </authorList>
    </citation>
    <scope>NUCLEOTIDE SEQUENCE [LARGE SCALE GENOMIC DNA]</scope>
    <source>
        <strain evidence="3 4">SPC951</strain>
    </source>
</reference>
<proteinExistence type="predicted"/>
<protein>
    <submittedName>
        <fullName evidence="3">Uncharacterized protein</fullName>
    </submittedName>
</protein>
<feature type="region of interest" description="Disordered" evidence="1">
    <location>
        <begin position="40"/>
        <end position="65"/>
    </location>
</feature>
<keyword evidence="4" id="KW-1185">Reference proteome</keyword>
<sequence length="104" mass="11464">MYMNNFRRFIVLMGLALTLLVGSFTAPAFAQETLAQKDAPTTAPIPVTQPVFDPPPPPDPTDKNECWSGRNCEGRILNNRDAHNCKNSGGKSWRSRLTGDCTNL</sequence>
<name>A0ABX1P7N4_9CYAN</name>
<evidence type="ECO:0000256" key="1">
    <source>
        <dbReference type="SAM" id="MobiDB-lite"/>
    </source>
</evidence>
<dbReference type="EMBL" id="QMEB01000087">
    <property type="protein sequence ID" value="NMG20314.1"/>
    <property type="molecule type" value="Genomic_DNA"/>
</dbReference>
<accession>A0ABX1P7N4</accession>
<organism evidence="3 4">
    <name type="scientific">Brasilonema bromeliae SPC951</name>
    <dbReference type="NCBI Taxonomy" id="385972"/>
    <lineage>
        <taxon>Bacteria</taxon>
        <taxon>Bacillati</taxon>
        <taxon>Cyanobacteriota</taxon>
        <taxon>Cyanophyceae</taxon>
        <taxon>Nostocales</taxon>
        <taxon>Scytonemataceae</taxon>
        <taxon>Brasilonema</taxon>
        <taxon>Bromeliae group (in: Brasilonema)</taxon>
    </lineage>
</organism>